<dbReference type="Proteomes" id="UP000034302">
    <property type="component" value="Unassembled WGS sequence"/>
</dbReference>
<reference evidence="1 2" key="1">
    <citation type="journal article" date="2015" name="Nature">
        <title>rRNA introns, odd ribosomes, and small enigmatic genomes across a large radiation of phyla.</title>
        <authorList>
            <person name="Brown C.T."/>
            <person name="Hug L.A."/>
            <person name="Thomas B.C."/>
            <person name="Sharon I."/>
            <person name="Castelle C.J."/>
            <person name="Singh A."/>
            <person name="Wilkins M.J."/>
            <person name="Williams K.H."/>
            <person name="Banfield J.F."/>
        </authorList>
    </citation>
    <scope>NUCLEOTIDE SEQUENCE [LARGE SCALE GENOMIC DNA]</scope>
</reference>
<dbReference type="AlphaFoldDB" id="A0A0G0BVQ4"/>
<dbReference type="Gene3D" id="1.10.10.60">
    <property type="entry name" value="Homeodomain-like"/>
    <property type="match status" value="1"/>
</dbReference>
<evidence type="ECO:0008006" key="3">
    <source>
        <dbReference type="Google" id="ProtNLM"/>
    </source>
</evidence>
<dbReference type="EMBL" id="LBOV01000022">
    <property type="protein sequence ID" value="KKP42975.1"/>
    <property type="molecule type" value="Genomic_DNA"/>
</dbReference>
<sequence>MARPTKLDSLTVHKLEEAFVLGASVNEACFNANISKQTYYNWKDDNPELFDRFEQLRQAPILKARKCVVNALEKNPTLAMRYLERKLKSEFGNVTTDDKTDKNEILEMIMTSFQNPNQLEYVDTLSA</sequence>
<organism evidence="1 2">
    <name type="scientific">candidate division WS6 bacterium GW2011_GWC1_33_20</name>
    <dbReference type="NCBI Taxonomy" id="1619089"/>
    <lineage>
        <taxon>Bacteria</taxon>
        <taxon>Candidatus Dojkabacteria</taxon>
    </lineage>
</organism>
<comment type="caution">
    <text evidence="1">The sequence shown here is derived from an EMBL/GenBank/DDBJ whole genome shotgun (WGS) entry which is preliminary data.</text>
</comment>
<proteinExistence type="predicted"/>
<protein>
    <recommendedName>
        <fullName evidence="3">Homeodomain phBC6A51-type domain-containing protein</fullName>
    </recommendedName>
</protein>
<gene>
    <name evidence="1" type="ORF">UR34_C0022G0002</name>
</gene>
<name>A0A0G0BVQ4_9BACT</name>
<evidence type="ECO:0000313" key="2">
    <source>
        <dbReference type="Proteomes" id="UP000034302"/>
    </source>
</evidence>
<accession>A0A0G0BVQ4</accession>
<evidence type="ECO:0000313" key="1">
    <source>
        <dbReference type="EMBL" id="KKP42975.1"/>
    </source>
</evidence>